<dbReference type="Proteomes" id="UP001223743">
    <property type="component" value="Unassembled WGS sequence"/>
</dbReference>
<keyword evidence="6" id="KW-0472">Membrane</keyword>
<proteinExistence type="predicted"/>
<comment type="caution">
    <text evidence="8">The sequence shown here is derived from an EMBL/GenBank/DDBJ whole genome shotgun (WGS) entry which is preliminary data.</text>
</comment>
<protein>
    <submittedName>
        <fullName evidence="8">Cytochrome c-type biogenesis protein CcmH</fullName>
    </submittedName>
</protein>
<dbReference type="Gene3D" id="1.25.40.10">
    <property type="entry name" value="Tetratricopeptide repeat domain"/>
    <property type="match status" value="2"/>
</dbReference>
<evidence type="ECO:0000256" key="2">
    <source>
        <dbReference type="ARBA" id="ARBA00022737"/>
    </source>
</evidence>
<dbReference type="RefSeq" id="WP_266280878.1">
    <property type="nucleotide sequence ID" value="NZ_JAPKNF010000001.1"/>
</dbReference>
<dbReference type="InterPro" id="IPR056413">
    <property type="entry name" value="TPR_CcmH_CycH"/>
</dbReference>
<evidence type="ECO:0000256" key="3">
    <source>
        <dbReference type="ARBA" id="ARBA00022748"/>
    </source>
</evidence>
<evidence type="ECO:0000256" key="5">
    <source>
        <dbReference type="SAM" id="MobiDB-lite"/>
    </source>
</evidence>
<dbReference type="SUPFAM" id="SSF48452">
    <property type="entry name" value="TPR-like"/>
    <property type="match status" value="1"/>
</dbReference>
<dbReference type="NCBIfam" id="TIGR03142">
    <property type="entry name" value="cytochro_ccmI"/>
    <property type="match status" value="1"/>
</dbReference>
<keyword evidence="2" id="KW-0677">Repeat</keyword>
<keyword evidence="3" id="KW-0201">Cytochrome c-type biogenesis</keyword>
<dbReference type="Pfam" id="PF23914">
    <property type="entry name" value="TPR_CcmH_CycH"/>
    <property type="match status" value="1"/>
</dbReference>
<evidence type="ECO:0000256" key="4">
    <source>
        <dbReference type="ARBA" id="ARBA00022803"/>
    </source>
</evidence>
<dbReference type="InterPro" id="IPR051263">
    <property type="entry name" value="C-type_cytochrome_biogenesis"/>
</dbReference>
<evidence type="ECO:0000256" key="6">
    <source>
        <dbReference type="SAM" id="Phobius"/>
    </source>
</evidence>
<keyword evidence="9" id="KW-1185">Reference proteome</keyword>
<feature type="region of interest" description="Disordered" evidence="5">
    <location>
        <begin position="267"/>
        <end position="291"/>
    </location>
</feature>
<accession>A0ABU0M3N4</accession>
<dbReference type="InterPro" id="IPR017560">
    <property type="entry name" value="Cyt_c_biogenesis_CcmI"/>
</dbReference>
<gene>
    <name evidence="8" type="ORF">QO015_001150</name>
</gene>
<dbReference type="PANTHER" id="PTHR47870:SF4">
    <property type="entry name" value="CYTOCHROME C-TYPE BIOGENESIS PROTEIN CYCH"/>
    <property type="match status" value="1"/>
</dbReference>
<dbReference type="PANTHER" id="PTHR47870">
    <property type="entry name" value="CYTOCHROME C-TYPE BIOGENESIS PROTEIN CCMH"/>
    <property type="match status" value="1"/>
</dbReference>
<evidence type="ECO:0000259" key="7">
    <source>
        <dbReference type="Pfam" id="PF23914"/>
    </source>
</evidence>
<comment type="subcellular location">
    <subcellularLocation>
        <location evidence="1">Cell envelope</location>
    </subcellularLocation>
</comment>
<organism evidence="8 9">
    <name type="scientific">Kaistia geumhonensis</name>
    <dbReference type="NCBI Taxonomy" id="410839"/>
    <lineage>
        <taxon>Bacteria</taxon>
        <taxon>Pseudomonadati</taxon>
        <taxon>Pseudomonadota</taxon>
        <taxon>Alphaproteobacteria</taxon>
        <taxon>Hyphomicrobiales</taxon>
        <taxon>Kaistiaceae</taxon>
        <taxon>Kaistia</taxon>
    </lineage>
</organism>
<dbReference type="EMBL" id="JAUSWJ010000001">
    <property type="protein sequence ID" value="MDQ0515537.1"/>
    <property type="molecule type" value="Genomic_DNA"/>
</dbReference>
<evidence type="ECO:0000313" key="9">
    <source>
        <dbReference type="Proteomes" id="UP001223743"/>
    </source>
</evidence>
<keyword evidence="4" id="KW-0802">TPR repeat</keyword>
<evidence type="ECO:0000256" key="1">
    <source>
        <dbReference type="ARBA" id="ARBA00004196"/>
    </source>
</evidence>
<sequence length="367" mass="38359">MLQWILMAVMTVAAALAVLVPIGRRPAAAEGSARSIYRDQLDELTRDRERGLIGETEAEAARIELSRRLLKADGAAADSGPDGRRAGRIGFVAAAILVPAIALGVYLRIGAPQLPDQPLAARQTATAADAEIATLIGRVEQHLKESPEDGTGWEILGPVYARLGRDDDAVRAFGNAIRLLGSTADREARLGEAMTARDGGVVTADAKAAFARALALDPNNDRARFYSAVAVTQSGDRPAAIAAWQALIDGAPQDAPWLPVAKSELASLENPQPGPTASDMQAAAGKSPQEQQAMIEGMVASLAARLDAAPEDAEGWARLFRAYMVLGRPDDASAALARARTALASKPELLAAVEKVASENGVGTAKP</sequence>
<feature type="domain" description="Cytochrome c-type biogenesis protein H TPR" evidence="7">
    <location>
        <begin position="119"/>
        <end position="254"/>
    </location>
</feature>
<evidence type="ECO:0000313" key="8">
    <source>
        <dbReference type="EMBL" id="MDQ0515537.1"/>
    </source>
</evidence>
<keyword evidence="6" id="KW-1133">Transmembrane helix</keyword>
<feature type="transmembrane region" description="Helical" evidence="6">
    <location>
        <begin position="89"/>
        <end position="109"/>
    </location>
</feature>
<dbReference type="InterPro" id="IPR011990">
    <property type="entry name" value="TPR-like_helical_dom_sf"/>
</dbReference>
<reference evidence="8 9" key="1">
    <citation type="submission" date="2023-07" db="EMBL/GenBank/DDBJ databases">
        <title>Genomic Encyclopedia of Type Strains, Phase IV (KMG-IV): sequencing the most valuable type-strain genomes for metagenomic binning, comparative biology and taxonomic classification.</title>
        <authorList>
            <person name="Goeker M."/>
        </authorList>
    </citation>
    <scope>NUCLEOTIDE SEQUENCE [LARGE SCALE GENOMIC DNA]</scope>
    <source>
        <strain evidence="8 9">B1-1</strain>
    </source>
</reference>
<keyword evidence="6" id="KW-0812">Transmembrane</keyword>
<name>A0ABU0M3N4_9HYPH</name>